<dbReference type="EMBL" id="JBHTHZ010000002">
    <property type="protein sequence ID" value="MFD0792976.1"/>
    <property type="molecule type" value="Genomic_DNA"/>
</dbReference>
<dbReference type="SUPFAM" id="SSF47240">
    <property type="entry name" value="Ferritin-like"/>
    <property type="match status" value="1"/>
</dbReference>
<keyword evidence="6" id="KW-0963">Cytoplasm</keyword>
<dbReference type="Gene3D" id="1.20.1260.10">
    <property type="match status" value="1"/>
</dbReference>
<sequence length="177" mass="20810">MKDLIRIKSLLSADVEALLNQQVKKEALSSSIYLAMASWCNRNGFDYSAEYFFKQAEEEREHQLKFYKYILDMGGSAISPEVTGIKQEYNSFREVFEDALDQEISVTQSIKNIYARCLKEQDFVTNEFLNWFLREQREEEYKARRALELFEVIGEEGTGRWEIDKHVGKIKYDSEAN</sequence>
<keyword evidence="2 6" id="KW-0409">Iron storage</keyword>
<evidence type="ECO:0000256" key="6">
    <source>
        <dbReference type="RuleBase" id="RU361145"/>
    </source>
</evidence>
<keyword evidence="5 6" id="KW-0408">Iron</keyword>
<dbReference type="PANTHER" id="PTHR11431">
    <property type="entry name" value="FERRITIN"/>
    <property type="match status" value="1"/>
</dbReference>
<comment type="similarity">
    <text evidence="1 6">Belongs to the ferritin family. Prokaryotic subfamily.</text>
</comment>
<dbReference type="InterPro" id="IPR012347">
    <property type="entry name" value="Ferritin-like"/>
</dbReference>
<evidence type="ECO:0000256" key="1">
    <source>
        <dbReference type="ARBA" id="ARBA00006950"/>
    </source>
</evidence>
<dbReference type="InterPro" id="IPR041719">
    <property type="entry name" value="Ferritin_prok"/>
</dbReference>
<proteinExistence type="inferred from homology"/>
<dbReference type="InterPro" id="IPR008331">
    <property type="entry name" value="Ferritin_DPS_dom"/>
</dbReference>
<dbReference type="RefSeq" id="WP_377112082.1">
    <property type="nucleotide sequence ID" value="NZ_JBHTHZ010000002.1"/>
</dbReference>
<keyword evidence="3 6" id="KW-0479">Metal-binding</keyword>
<dbReference type="CDD" id="cd01055">
    <property type="entry name" value="Nonheme_Ferritin"/>
    <property type="match status" value="1"/>
</dbReference>
<keyword evidence="9" id="KW-1185">Reference proteome</keyword>
<evidence type="ECO:0000313" key="9">
    <source>
        <dbReference type="Proteomes" id="UP001597010"/>
    </source>
</evidence>
<comment type="caution">
    <text evidence="8">The sequence shown here is derived from an EMBL/GenBank/DDBJ whole genome shotgun (WGS) entry which is preliminary data.</text>
</comment>
<evidence type="ECO:0000256" key="5">
    <source>
        <dbReference type="ARBA" id="ARBA00023004"/>
    </source>
</evidence>
<reference evidence="9" key="1">
    <citation type="journal article" date="2019" name="Int. J. Syst. Evol. Microbiol.">
        <title>The Global Catalogue of Microorganisms (GCM) 10K type strain sequencing project: providing services to taxonomists for standard genome sequencing and annotation.</title>
        <authorList>
            <consortium name="The Broad Institute Genomics Platform"/>
            <consortium name="The Broad Institute Genome Sequencing Center for Infectious Disease"/>
            <person name="Wu L."/>
            <person name="Ma J."/>
        </authorList>
    </citation>
    <scope>NUCLEOTIDE SEQUENCE [LARGE SCALE GENOMIC DNA]</scope>
    <source>
        <strain evidence="9">CCUG 61484</strain>
    </source>
</reference>
<dbReference type="EC" id="1.16.3.2" evidence="6"/>
<dbReference type="PANTHER" id="PTHR11431:SF127">
    <property type="entry name" value="BACTERIAL NON-HEME FERRITIN"/>
    <property type="match status" value="1"/>
</dbReference>
<organism evidence="8 9">
    <name type="scientific">Mucilaginibacter litoreus</name>
    <dbReference type="NCBI Taxonomy" id="1048221"/>
    <lineage>
        <taxon>Bacteria</taxon>
        <taxon>Pseudomonadati</taxon>
        <taxon>Bacteroidota</taxon>
        <taxon>Sphingobacteriia</taxon>
        <taxon>Sphingobacteriales</taxon>
        <taxon>Sphingobacteriaceae</taxon>
        <taxon>Mucilaginibacter</taxon>
    </lineage>
</organism>
<dbReference type="Pfam" id="PF00210">
    <property type="entry name" value="Ferritin"/>
    <property type="match status" value="1"/>
</dbReference>
<comment type="catalytic activity">
    <reaction evidence="6">
        <text>4 Fe(2+) + O2 + 6 H2O = 4 iron(III) oxide-hydroxide + 12 H(+)</text>
        <dbReference type="Rhea" id="RHEA:11972"/>
        <dbReference type="ChEBI" id="CHEBI:15377"/>
        <dbReference type="ChEBI" id="CHEBI:15378"/>
        <dbReference type="ChEBI" id="CHEBI:15379"/>
        <dbReference type="ChEBI" id="CHEBI:29033"/>
        <dbReference type="ChEBI" id="CHEBI:78619"/>
        <dbReference type="EC" id="1.16.3.2"/>
    </reaction>
</comment>
<keyword evidence="4" id="KW-0560">Oxidoreductase</keyword>
<dbReference type="Proteomes" id="UP001597010">
    <property type="component" value="Unassembled WGS sequence"/>
</dbReference>
<dbReference type="InterPro" id="IPR001519">
    <property type="entry name" value="Ferritin"/>
</dbReference>
<evidence type="ECO:0000259" key="7">
    <source>
        <dbReference type="PROSITE" id="PS50905"/>
    </source>
</evidence>
<evidence type="ECO:0000256" key="3">
    <source>
        <dbReference type="ARBA" id="ARBA00022723"/>
    </source>
</evidence>
<name>A0ABW3AR52_9SPHI</name>
<gene>
    <name evidence="8" type="ORF">ACFQZX_05065</name>
</gene>
<accession>A0ABW3AR52</accession>
<evidence type="ECO:0000256" key="4">
    <source>
        <dbReference type="ARBA" id="ARBA00023002"/>
    </source>
</evidence>
<protein>
    <recommendedName>
        <fullName evidence="6">Ferritin</fullName>
        <ecNumber evidence="6">1.16.3.2</ecNumber>
    </recommendedName>
</protein>
<comment type="function">
    <text evidence="6">Iron-storage protein.</text>
</comment>
<evidence type="ECO:0000256" key="2">
    <source>
        <dbReference type="ARBA" id="ARBA00022434"/>
    </source>
</evidence>
<comment type="subcellular location">
    <subcellularLocation>
        <location evidence="6">Cytoplasm</location>
    </subcellularLocation>
</comment>
<feature type="domain" description="Ferritin-like diiron" evidence="7">
    <location>
        <begin position="9"/>
        <end position="154"/>
    </location>
</feature>
<dbReference type="InterPro" id="IPR009078">
    <property type="entry name" value="Ferritin-like_SF"/>
</dbReference>
<dbReference type="InterPro" id="IPR009040">
    <property type="entry name" value="Ferritin-like_diiron"/>
</dbReference>
<dbReference type="PROSITE" id="PS50905">
    <property type="entry name" value="FERRITIN_LIKE"/>
    <property type="match status" value="1"/>
</dbReference>
<evidence type="ECO:0000313" key="8">
    <source>
        <dbReference type="EMBL" id="MFD0792976.1"/>
    </source>
</evidence>